<dbReference type="InterPro" id="IPR016040">
    <property type="entry name" value="NAD(P)-bd_dom"/>
</dbReference>
<organism evidence="2 3">
    <name type="scientific">Bdellovibrio bacteriovorus</name>
    <dbReference type="NCBI Taxonomy" id="959"/>
    <lineage>
        <taxon>Bacteria</taxon>
        <taxon>Pseudomonadati</taxon>
        <taxon>Bdellovibrionota</taxon>
        <taxon>Bdellovibrionia</taxon>
        <taxon>Bdellovibrionales</taxon>
        <taxon>Pseudobdellovibrionaceae</taxon>
        <taxon>Bdellovibrio</taxon>
    </lineage>
</organism>
<evidence type="ECO:0000313" key="2">
    <source>
        <dbReference type="EMBL" id="KYG64738.1"/>
    </source>
</evidence>
<dbReference type="Proteomes" id="UP000075320">
    <property type="component" value="Unassembled WGS sequence"/>
</dbReference>
<dbReference type="InterPro" id="IPR036291">
    <property type="entry name" value="NAD(P)-bd_dom_sf"/>
</dbReference>
<dbReference type="OrthoDB" id="5289052at2"/>
<dbReference type="Gene3D" id="3.40.50.720">
    <property type="entry name" value="NAD(P)-binding Rossmann-like Domain"/>
    <property type="match status" value="1"/>
</dbReference>
<dbReference type="RefSeq" id="WP_061835249.1">
    <property type="nucleotide sequence ID" value="NZ_LUKE01000002.1"/>
</dbReference>
<dbReference type="Pfam" id="PF16363">
    <property type="entry name" value="GDP_Man_Dehyd"/>
    <property type="match status" value="1"/>
</dbReference>
<feature type="domain" description="NAD(P)-binding" evidence="1">
    <location>
        <begin position="14"/>
        <end position="323"/>
    </location>
</feature>
<accession>A0A150WLC9</accession>
<dbReference type="SUPFAM" id="SSF51735">
    <property type="entry name" value="NAD(P)-binding Rossmann-fold domains"/>
    <property type="match status" value="1"/>
</dbReference>
<gene>
    <name evidence="2" type="ORF">AZI86_11050</name>
</gene>
<proteinExistence type="predicted"/>
<dbReference type="NCBIfam" id="TIGR02622">
    <property type="entry name" value="CDP_4_6_dhtase"/>
    <property type="match status" value="1"/>
</dbReference>
<name>A0A150WLC9_BDEBC</name>
<sequence>MSFENIYKGKKVVVTGNTGFKGSWLTVWLLSMGADVVGISCDIPSNPSLFETLKLRDKIKHYEFDLLERDKVYHVIHAEKPDFVFHLAAQAIVSKSYQDPIRTLQSNVMGTAHVLDVLRDYPKKCVAVMITSDKCYENVEWCWGYKETDHLGGKDIYSASKAAAENVIHSYVETFFKKEGHPVVVASARAGNVIGGGDWAADRIVADIARAWAAGEKVAIRSPKATRPWQHVLEPLSGYLELGKNLYKSQDFHGQAYNFGPRAEQNRTVVDLLIDMSMRWGFESSDKAYEITDNRPFNEAGLLKLNCDKALFDMKWQATLGYYQTVHFVVDWYSLYYKEKGDMFAFTSKQITEYVQLAKKQNIEWAARC</sequence>
<comment type="caution">
    <text evidence="2">The sequence shown here is derived from an EMBL/GenBank/DDBJ whole genome shotgun (WGS) entry which is preliminary data.</text>
</comment>
<dbReference type="EMBL" id="LUKE01000002">
    <property type="protein sequence ID" value="KYG64738.1"/>
    <property type="molecule type" value="Genomic_DNA"/>
</dbReference>
<dbReference type="PANTHER" id="PTHR43000">
    <property type="entry name" value="DTDP-D-GLUCOSE 4,6-DEHYDRATASE-RELATED"/>
    <property type="match status" value="1"/>
</dbReference>
<protein>
    <submittedName>
        <fullName evidence="2">CDP-glucose 4,6-dehydratase</fullName>
    </submittedName>
</protein>
<evidence type="ECO:0000313" key="3">
    <source>
        <dbReference type="Proteomes" id="UP000075320"/>
    </source>
</evidence>
<evidence type="ECO:0000259" key="1">
    <source>
        <dbReference type="Pfam" id="PF16363"/>
    </source>
</evidence>
<reference evidence="2 3" key="1">
    <citation type="submission" date="2016-03" db="EMBL/GenBank/DDBJ databases">
        <authorList>
            <person name="Ploux O."/>
        </authorList>
    </citation>
    <scope>NUCLEOTIDE SEQUENCE [LARGE SCALE GENOMIC DNA]</scope>
    <source>
        <strain evidence="2 3">R0</strain>
    </source>
</reference>
<dbReference type="InterPro" id="IPR013445">
    <property type="entry name" value="CDP_4_6_deHydtase"/>
</dbReference>
<keyword evidence="3" id="KW-1185">Reference proteome</keyword>
<dbReference type="AlphaFoldDB" id="A0A150WLC9"/>
<dbReference type="Gene3D" id="3.90.25.10">
    <property type="entry name" value="UDP-galactose 4-epimerase, domain 1"/>
    <property type="match status" value="1"/>
</dbReference>